<feature type="transmembrane region" description="Helical" evidence="6">
    <location>
        <begin position="42"/>
        <end position="65"/>
    </location>
</feature>
<organism evidence="7 8">
    <name type="scientific">Papiliotrema laurentii</name>
    <name type="common">Cryptococcus laurentii</name>
    <dbReference type="NCBI Taxonomy" id="5418"/>
    <lineage>
        <taxon>Eukaryota</taxon>
        <taxon>Fungi</taxon>
        <taxon>Dikarya</taxon>
        <taxon>Basidiomycota</taxon>
        <taxon>Agaricomycotina</taxon>
        <taxon>Tremellomycetes</taxon>
        <taxon>Tremellales</taxon>
        <taxon>Rhynchogastremaceae</taxon>
        <taxon>Papiliotrema</taxon>
    </lineage>
</organism>
<evidence type="ECO:0000313" key="7">
    <source>
        <dbReference type="EMBL" id="KAK1925230.1"/>
    </source>
</evidence>
<feature type="transmembrane region" description="Helical" evidence="6">
    <location>
        <begin position="129"/>
        <end position="152"/>
    </location>
</feature>
<dbReference type="Pfam" id="PF13520">
    <property type="entry name" value="AA_permease_2"/>
    <property type="match status" value="1"/>
</dbReference>
<keyword evidence="2" id="KW-0813">Transport</keyword>
<dbReference type="Gene3D" id="1.20.1740.10">
    <property type="entry name" value="Amino acid/polyamine transporter I"/>
    <property type="match status" value="1"/>
</dbReference>
<keyword evidence="5 6" id="KW-0472">Membrane</keyword>
<feature type="transmembrane region" description="Helical" evidence="6">
    <location>
        <begin position="375"/>
        <end position="395"/>
    </location>
</feature>
<dbReference type="PANTHER" id="PTHR45649">
    <property type="entry name" value="AMINO-ACID PERMEASE BAT1"/>
    <property type="match status" value="1"/>
</dbReference>
<dbReference type="GO" id="GO:0016020">
    <property type="term" value="C:membrane"/>
    <property type="evidence" value="ECO:0007669"/>
    <property type="project" value="UniProtKB-SubCell"/>
</dbReference>
<keyword evidence="3 6" id="KW-0812">Transmembrane</keyword>
<dbReference type="AlphaFoldDB" id="A0AAD9FS63"/>
<dbReference type="Proteomes" id="UP001182556">
    <property type="component" value="Unassembled WGS sequence"/>
</dbReference>
<reference evidence="7" key="1">
    <citation type="submission" date="2023-02" db="EMBL/GenBank/DDBJ databases">
        <title>Identification and recombinant expression of a fungal hydrolase from Papiliotrema laurentii that hydrolyzes apple cutin and clears colloidal polyester polyurethane.</title>
        <authorList>
            <consortium name="DOE Joint Genome Institute"/>
            <person name="Roman V.A."/>
            <person name="Bojanowski C."/>
            <person name="Crable B.R."/>
            <person name="Wagner D.N."/>
            <person name="Hung C.S."/>
            <person name="Nadeau L.J."/>
            <person name="Schratz L."/>
            <person name="Haridas S."/>
            <person name="Pangilinan J."/>
            <person name="Lipzen A."/>
            <person name="Na H."/>
            <person name="Yan M."/>
            <person name="Ng V."/>
            <person name="Grigoriev I.V."/>
            <person name="Spatafora J.W."/>
            <person name="Barlow D."/>
            <person name="Biffinger J."/>
            <person name="Kelley-Loughnane N."/>
            <person name="Varaljay V.A."/>
            <person name="Crookes-Goodson W.J."/>
        </authorList>
    </citation>
    <scope>NUCLEOTIDE SEQUENCE</scope>
    <source>
        <strain evidence="7">5307AH</strain>
    </source>
</reference>
<sequence length="526" mass="56242">MSDSKKQADLPLSQVTVAELSDASVTPTTTELDKNAFNNLSAFGFSFAVLNTWVVLVVGLGSSLISGGPSAAFWGFIYAFLCNLAITMSHSEILAVFPTAGGQWHWVAMLSPENWRASLSWTTGVMNVVALWLGQSTVGYLSTSLIISAILVNDPAWAPTPAQQYGIFVAVTAIGPLVTPLLGVRGNRLLDSVLMTLSILTSLALVMTLFATASPKASGAFVFGGLYNVSGWDSMVIAWLLGILQSAFSFLGFDIVYHISEELPNPRREGPKVVNMTIIVGGFSGILVTLAMLFSVSDIEAVLGTAYALPFAQVVMDATGSKAATTLFVAIPAVLFMNSSRGISACASRVLLSMGRDNVLPFSKSFEIVKMGEPLVGLALSTVVAILLGLVQLGSTAAFNSLLGSATIMFQFTYVMPPVMMLLGGRKRLNEYMPGRTFNLGKWGIVANVISCFFVLEGCVIYCFPASLPVEPGSMNYVIVYVSGISVILAALWYGWARHRFHGPSEEAIMAISNREKAREAELSRL</sequence>
<dbReference type="InterPro" id="IPR002293">
    <property type="entry name" value="AA/rel_permease1"/>
</dbReference>
<evidence type="ECO:0000256" key="4">
    <source>
        <dbReference type="ARBA" id="ARBA00022989"/>
    </source>
</evidence>
<name>A0AAD9FS63_PAPLA</name>
<feature type="transmembrane region" description="Helical" evidence="6">
    <location>
        <begin position="71"/>
        <end position="88"/>
    </location>
</feature>
<evidence type="ECO:0000256" key="3">
    <source>
        <dbReference type="ARBA" id="ARBA00022692"/>
    </source>
</evidence>
<feature type="transmembrane region" description="Helical" evidence="6">
    <location>
        <begin position="401"/>
        <end position="424"/>
    </location>
</feature>
<keyword evidence="4 6" id="KW-1133">Transmembrane helix</keyword>
<evidence type="ECO:0000256" key="2">
    <source>
        <dbReference type="ARBA" id="ARBA00022448"/>
    </source>
</evidence>
<accession>A0AAD9FS63</accession>
<evidence type="ECO:0000256" key="5">
    <source>
        <dbReference type="ARBA" id="ARBA00023136"/>
    </source>
</evidence>
<protein>
    <submittedName>
        <fullName evidence="7">Amino acid/polyamine transporter I</fullName>
    </submittedName>
</protein>
<feature type="transmembrane region" description="Helical" evidence="6">
    <location>
        <begin position="474"/>
        <end position="496"/>
    </location>
</feature>
<keyword evidence="8" id="KW-1185">Reference proteome</keyword>
<feature type="transmembrane region" description="Helical" evidence="6">
    <location>
        <begin position="314"/>
        <end position="336"/>
    </location>
</feature>
<feature type="transmembrane region" description="Helical" evidence="6">
    <location>
        <begin position="273"/>
        <end position="294"/>
    </location>
</feature>
<dbReference type="PIRSF" id="PIRSF006060">
    <property type="entry name" value="AA_transporter"/>
    <property type="match status" value="1"/>
</dbReference>
<feature type="transmembrane region" description="Helical" evidence="6">
    <location>
        <begin position="194"/>
        <end position="214"/>
    </location>
</feature>
<feature type="transmembrane region" description="Helical" evidence="6">
    <location>
        <begin position="164"/>
        <end position="182"/>
    </location>
</feature>
<feature type="transmembrane region" description="Helical" evidence="6">
    <location>
        <begin position="445"/>
        <end position="468"/>
    </location>
</feature>
<comment type="subcellular location">
    <subcellularLocation>
        <location evidence="1">Membrane</location>
        <topology evidence="1">Multi-pass membrane protein</topology>
    </subcellularLocation>
</comment>
<proteinExistence type="predicted"/>
<evidence type="ECO:0000256" key="6">
    <source>
        <dbReference type="SAM" id="Phobius"/>
    </source>
</evidence>
<dbReference type="EMBL" id="JAODAN010000004">
    <property type="protein sequence ID" value="KAK1925230.1"/>
    <property type="molecule type" value="Genomic_DNA"/>
</dbReference>
<dbReference type="PANTHER" id="PTHR45649:SF14">
    <property type="entry name" value="GABA PERMEASE"/>
    <property type="match status" value="1"/>
</dbReference>
<comment type="caution">
    <text evidence="7">The sequence shown here is derived from an EMBL/GenBank/DDBJ whole genome shotgun (WGS) entry which is preliminary data.</text>
</comment>
<evidence type="ECO:0000256" key="1">
    <source>
        <dbReference type="ARBA" id="ARBA00004141"/>
    </source>
</evidence>
<evidence type="ECO:0000313" key="8">
    <source>
        <dbReference type="Proteomes" id="UP001182556"/>
    </source>
</evidence>
<dbReference type="GO" id="GO:0022857">
    <property type="term" value="F:transmembrane transporter activity"/>
    <property type="evidence" value="ECO:0007669"/>
    <property type="project" value="InterPro"/>
</dbReference>
<gene>
    <name evidence="7" type="ORF">DB88DRAFT_488367</name>
</gene>
<feature type="transmembrane region" description="Helical" evidence="6">
    <location>
        <begin position="234"/>
        <end position="253"/>
    </location>
</feature>